<comment type="function">
    <text evidence="6">Involved in transvection phenomena (= synapsis-dependent gene expression), where the synaptic pairing of chromosomes carrying genes with which zeste interacts influences the expression of these genes. Zeste binds to DNA and stimulates transcription from a nearby promoter.</text>
</comment>
<keyword evidence="4" id="KW-0238">DNA-binding</keyword>
<feature type="compositionally biased region" description="Basic and acidic residues" evidence="7">
    <location>
        <begin position="125"/>
        <end position="138"/>
    </location>
</feature>
<evidence type="ECO:0000313" key="10">
    <source>
        <dbReference type="Proteomes" id="UP001151699"/>
    </source>
</evidence>
<protein>
    <recommendedName>
        <fullName evidence="2">Regulatory protein zeste</fullName>
    </recommendedName>
</protein>
<dbReference type="AlphaFoldDB" id="A0A9Q0MIK5"/>
<dbReference type="OrthoDB" id="8064265at2759"/>
<evidence type="ECO:0000259" key="8">
    <source>
        <dbReference type="Pfam" id="PF13873"/>
    </source>
</evidence>
<dbReference type="Proteomes" id="UP001151699">
    <property type="component" value="Unassembled WGS sequence"/>
</dbReference>
<evidence type="ECO:0000256" key="4">
    <source>
        <dbReference type="ARBA" id="ARBA00023125"/>
    </source>
</evidence>
<keyword evidence="10" id="KW-1185">Reference proteome</keyword>
<comment type="caution">
    <text evidence="9">The sequence shown here is derived from an EMBL/GenBank/DDBJ whole genome shotgun (WGS) entry which is preliminary data.</text>
</comment>
<name>A0A9Q0MIK5_9DIPT</name>
<feature type="region of interest" description="Disordered" evidence="7">
    <location>
        <begin position="110"/>
        <end position="152"/>
    </location>
</feature>
<gene>
    <name evidence="9" type="ORF">Bhyg_17715</name>
</gene>
<evidence type="ECO:0000256" key="1">
    <source>
        <dbReference type="ARBA" id="ARBA00011764"/>
    </source>
</evidence>
<dbReference type="Pfam" id="PF13873">
    <property type="entry name" value="Myb_DNA-bind_5"/>
    <property type="match status" value="1"/>
</dbReference>
<dbReference type="GO" id="GO:0003677">
    <property type="term" value="F:DNA binding"/>
    <property type="evidence" value="ECO:0007669"/>
    <property type="project" value="UniProtKB-KW"/>
</dbReference>
<feature type="non-terminal residue" evidence="9">
    <location>
        <position position="183"/>
    </location>
</feature>
<dbReference type="EMBL" id="WJQU01003804">
    <property type="protein sequence ID" value="KAJ6622014.1"/>
    <property type="molecule type" value="Genomic_DNA"/>
</dbReference>
<evidence type="ECO:0000256" key="7">
    <source>
        <dbReference type="SAM" id="MobiDB-lite"/>
    </source>
</evidence>
<keyword evidence="5" id="KW-0804">Transcription</keyword>
<accession>A0A9Q0MIK5</accession>
<sequence>FQLSRCVLQMAVNIFSSSIDLIDLDQFEILEDDSTESKKRKRTSDEQLSKIIAFMEEYPDFGKGSTKSDNDKTLAWECLVAELNALGPPQHTSREWRTVWSRYKGNKKRKSVEIKSNPISPSSLVREENDEHSNKTPDDSQSGSNVIDERNEKSAYDTRVIDLLSQLVENTSNILDALKNDVQ</sequence>
<organism evidence="9 10">
    <name type="scientific">Pseudolycoriella hygida</name>
    <dbReference type="NCBI Taxonomy" id="35572"/>
    <lineage>
        <taxon>Eukaryota</taxon>
        <taxon>Metazoa</taxon>
        <taxon>Ecdysozoa</taxon>
        <taxon>Arthropoda</taxon>
        <taxon>Hexapoda</taxon>
        <taxon>Insecta</taxon>
        <taxon>Pterygota</taxon>
        <taxon>Neoptera</taxon>
        <taxon>Endopterygota</taxon>
        <taxon>Diptera</taxon>
        <taxon>Nematocera</taxon>
        <taxon>Sciaroidea</taxon>
        <taxon>Sciaridae</taxon>
        <taxon>Pseudolycoriella</taxon>
    </lineage>
</organism>
<evidence type="ECO:0000313" key="9">
    <source>
        <dbReference type="EMBL" id="KAJ6622014.1"/>
    </source>
</evidence>
<reference evidence="9" key="1">
    <citation type="submission" date="2022-07" db="EMBL/GenBank/DDBJ databases">
        <authorList>
            <person name="Trinca V."/>
            <person name="Uliana J.V.C."/>
            <person name="Torres T.T."/>
            <person name="Ward R.J."/>
            <person name="Monesi N."/>
        </authorList>
    </citation>
    <scope>NUCLEOTIDE SEQUENCE</scope>
    <source>
        <strain evidence="9">HSMRA1968</strain>
        <tissue evidence="9">Whole embryos</tissue>
    </source>
</reference>
<feature type="domain" description="Myb/SANT-like DNA-binding" evidence="8">
    <location>
        <begin position="40"/>
        <end position="110"/>
    </location>
</feature>
<keyword evidence="3" id="KW-0805">Transcription regulation</keyword>
<evidence type="ECO:0000256" key="2">
    <source>
        <dbReference type="ARBA" id="ARBA00016807"/>
    </source>
</evidence>
<proteinExistence type="predicted"/>
<evidence type="ECO:0000256" key="6">
    <source>
        <dbReference type="ARBA" id="ARBA00025466"/>
    </source>
</evidence>
<evidence type="ECO:0000256" key="5">
    <source>
        <dbReference type="ARBA" id="ARBA00023163"/>
    </source>
</evidence>
<dbReference type="InterPro" id="IPR028002">
    <property type="entry name" value="Myb_DNA-bind_5"/>
</dbReference>
<evidence type="ECO:0000256" key="3">
    <source>
        <dbReference type="ARBA" id="ARBA00023015"/>
    </source>
</evidence>
<comment type="subunit">
    <text evidence="1">Self-associates forming complexes of several hundred monomers.</text>
</comment>
<feature type="non-terminal residue" evidence="9">
    <location>
        <position position="1"/>
    </location>
</feature>